<comment type="function">
    <text evidence="3 4">Together with the chaperonin GroEL, plays an essential role in assisting protein folding. The GroEL-GroES system forms a nano-cage that allows encapsulation of the non-native substrate proteins and provides a physical environment optimized to promote and accelerate protein folding. GroES binds to the apical surface of the GroEL ring, thereby capping the opening of the GroEL channel.</text>
</comment>
<gene>
    <name evidence="3 6" type="primary">groS</name>
    <name evidence="3" type="synonym">groES</name>
    <name evidence="6" type="ORF">COLSTE_00352</name>
</gene>
<dbReference type="Proteomes" id="UP000003560">
    <property type="component" value="Unassembled WGS sequence"/>
</dbReference>
<evidence type="ECO:0000313" key="6">
    <source>
        <dbReference type="EMBL" id="EEA91437.1"/>
    </source>
</evidence>
<dbReference type="GO" id="GO:0051087">
    <property type="term" value="F:protein-folding chaperone binding"/>
    <property type="evidence" value="ECO:0007669"/>
    <property type="project" value="TreeGrafter"/>
</dbReference>
<dbReference type="InterPro" id="IPR018369">
    <property type="entry name" value="Chaprnonin_Cpn10_CS"/>
</dbReference>
<dbReference type="Pfam" id="PF00166">
    <property type="entry name" value="Cpn10"/>
    <property type="match status" value="1"/>
</dbReference>
<dbReference type="CDD" id="cd00320">
    <property type="entry name" value="cpn10"/>
    <property type="match status" value="1"/>
</dbReference>
<dbReference type="NCBIfam" id="NF001533">
    <property type="entry name" value="PRK00364.2-4"/>
    <property type="match status" value="1"/>
</dbReference>
<dbReference type="PANTHER" id="PTHR10772:SF63">
    <property type="entry name" value="20 KDA CHAPERONIN, CHLOROPLASTIC"/>
    <property type="match status" value="1"/>
</dbReference>
<evidence type="ECO:0000256" key="5">
    <source>
        <dbReference type="SAM" id="MobiDB-lite"/>
    </source>
</evidence>
<feature type="compositionally biased region" description="Basic and acidic residues" evidence="5">
    <location>
        <begin position="16"/>
        <end position="32"/>
    </location>
</feature>
<keyword evidence="3" id="KW-0963">Cytoplasm</keyword>
<comment type="subunit">
    <text evidence="3">Heptamer of 7 subunits arranged in a ring. Interacts with the chaperonin GroEL.</text>
</comment>
<dbReference type="GO" id="GO:0046872">
    <property type="term" value="F:metal ion binding"/>
    <property type="evidence" value="ECO:0007669"/>
    <property type="project" value="TreeGrafter"/>
</dbReference>
<dbReference type="PROSITE" id="PS00681">
    <property type="entry name" value="CHAPERONINS_CPN10"/>
    <property type="match status" value="1"/>
</dbReference>
<evidence type="ECO:0000256" key="3">
    <source>
        <dbReference type="HAMAP-Rule" id="MF_00580"/>
    </source>
</evidence>
<dbReference type="PRINTS" id="PR00297">
    <property type="entry name" value="CHAPERONIN10"/>
</dbReference>
<comment type="similarity">
    <text evidence="1 3 4">Belongs to the GroES chaperonin family.</text>
</comment>
<comment type="subcellular location">
    <subcellularLocation>
        <location evidence="3">Cytoplasm</location>
    </subcellularLocation>
</comment>
<dbReference type="eggNOG" id="COG0234">
    <property type="taxonomic scope" value="Bacteria"/>
</dbReference>
<dbReference type="SMART" id="SM00883">
    <property type="entry name" value="Cpn10"/>
    <property type="match status" value="1"/>
</dbReference>
<dbReference type="HAMAP" id="MF_00580">
    <property type="entry name" value="CH10"/>
    <property type="match status" value="1"/>
</dbReference>
<dbReference type="NCBIfam" id="NF001531">
    <property type="entry name" value="PRK00364.2-2"/>
    <property type="match status" value="1"/>
</dbReference>
<dbReference type="SUPFAM" id="SSF50129">
    <property type="entry name" value="GroES-like"/>
    <property type="match status" value="1"/>
</dbReference>
<dbReference type="Gene3D" id="2.30.33.40">
    <property type="entry name" value="GroES chaperonin"/>
    <property type="match status" value="1"/>
</dbReference>
<dbReference type="InterPro" id="IPR011032">
    <property type="entry name" value="GroES-like_sf"/>
</dbReference>
<dbReference type="NCBIfam" id="NF001534">
    <property type="entry name" value="PRK00364.2-5"/>
    <property type="match status" value="1"/>
</dbReference>
<name>B6G8H3_9ACTN</name>
<dbReference type="EMBL" id="ABXJ01000018">
    <property type="protein sequence ID" value="EEA91437.1"/>
    <property type="molecule type" value="Genomic_DNA"/>
</dbReference>
<dbReference type="AlphaFoldDB" id="B6G8H3"/>
<sequence length="126" mass="13890">MYKSAQLGSIHRVHKPRDARLRAGHQQKEDSMSLKPLADRVLIKPDAAEQKTASGLYIASNAQEKPQRGTVIAVGAGKMNDKGERMPLDVHEGDIVIYGKFGGNEIKVDGEDYLLMRADDIYAVVE</sequence>
<feature type="region of interest" description="Disordered" evidence="5">
    <location>
        <begin position="1"/>
        <end position="32"/>
    </location>
</feature>
<dbReference type="GO" id="GO:0051082">
    <property type="term" value="F:unfolded protein binding"/>
    <property type="evidence" value="ECO:0007669"/>
    <property type="project" value="TreeGrafter"/>
</dbReference>
<protein>
    <recommendedName>
        <fullName evidence="3">Co-chaperonin GroES</fullName>
    </recommendedName>
    <alternativeName>
        <fullName evidence="3">10 kDa chaperonin</fullName>
    </alternativeName>
    <alternativeName>
        <fullName evidence="3">Chaperonin-10</fullName>
        <shortName evidence="3">Cpn10</shortName>
    </alternativeName>
</protein>
<dbReference type="STRING" id="445975.COLSTE_00352"/>
<dbReference type="GO" id="GO:0005737">
    <property type="term" value="C:cytoplasm"/>
    <property type="evidence" value="ECO:0007669"/>
    <property type="project" value="UniProtKB-SubCell"/>
</dbReference>
<dbReference type="PANTHER" id="PTHR10772">
    <property type="entry name" value="10 KDA HEAT SHOCK PROTEIN"/>
    <property type="match status" value="1"/>
</dbReference>
<dbReference type="InterPro" id="IPR020818">
    <property type="entry name" value="Chaperonin_GroES"/>
</dbReference>
<evidence type="ECO:0000256" key="1">
    <source>
        <dbReference type="ARBA" id="ARBA00006975"/>
    </source>
</evidence>
<dbReference type="GO" id="GO:0005524">
    <property type="term" value="F:ATP binding"/>
    <property type="evidence" value="ECO:0007669"/>
    <property type="project" value="InterPro"/>
</dbReference>
<reference evidence="6 7" key="1">
    <citation type="submission" date="2008-10" db="EMBL/GenBank/DDBJ databases">
        <title>Draft genome sequence of Collinsella stercoris (DSM 13279).</title>
        <authorList>
            <person name="Sudarsanam P."/>
            <person name="Ley R."/>
            <person name="Guruge J."/>
            <person name="Turnbaugh P.J."/>
            <person name="Mahowald M."/>
            <person name="Liep D."/>
            <person name="Gordon J."/>
        </authorList>
    </citation>
    <scope>NUCLEOTIDE SEQUENCE [LARGE SCALE GENOMIC DNA]</scope>
    <source>
        <strain evidence="6 7">DSM 13279</strain>
    </source>
</reference>
<dbReference type="FunFam" id="2.30.33.40:FF:000001">
    <property type="entry name" value="10 kDa chaperonin"/>
    <property type="match status" value="1"/>
</dbReference>
<keyword evidence="2 3" id="KW-0143">Chaperone</keyword>
<dbReference type="InterPro" id="IPR037124">
    <property type="entry name" value="Chaperonin_GroES_sf"/>
</dbReference>
<comment type="caution">
    <text evidence="6">The sequence shown here is derived from an EMBL/GenBank/DDBJ whole genome shotgun (WGS) entry which is preliminary data.</text>
</comment>
<organism evidence="6 7">
    <name type="scientific">Collinsella stercoris DSM 13279</name>
    <dbReference type="NCBI Taxonomy" id="445975"/>
    <lineage>
        <taxon>Bacteria</taxon>
        <taxon>Bacillati</taxon>
        <taxon>Actinomycetota</taxon>
        <taxon>Coriobacteriia</taxon>
        <taxon>Coriobacteriales</taxon>
        <taxon>Coriobacteriaceae</taxon>
        <taxon>Collinsella</taxon>
    </lineage>
</organism>
<keyword evidence="7" id="KW-1185">Reference proteome</keyword>
<dbReference type="HOGENOM" id="CLU_132825_2_0_11"/>
<reference evidence="6 7" key="2">
    <citation type="submission" date="2008-10" db="EMBL/GenBank/DDBJ databases">
        <authorList>
            <person name="Fulton L."/>
            <person name="Clifton S."/>
            <person name="Fulton B."/>
            <person name="Xu J."/>
            <person name="Minx P."/>
            <person name="Pepin K.H."/>
            <person name="Johnson M."/>
            <person name="Thiruvilangam P."/>
            <person name="Bhonagiri V."/>
            <person name="Nash W.E."/>
            <person name="Mardis E.R."/>
            <person name="Wilson R.K."/>
        </authorList>
    </citation>
    <scope>NUCLEOTIDE SEQUENCE [LARGE SCALE GENOMIC DNA]</scope>
    <source>
        <strain evidence="6 7">DSM 13279</strain>
    </source>
</reference>
<evidence type="ECO:0000256" key="2">
    <source>
        <dbReference type="ARBA" id="ARBA00023186"/>
    </source>
</evidence>
<accession>B6G8H3</accession>
<evidence type="ECO:0000313" key="7">
    <source>
        <dbReference type="Proteomes" id="UP000003560"/>
    </source>
</evidence>
<proteinExistence type="inferred from homology"/>
<evidence type="ECO:0000256" key="4">
    <source>
        <dbReference type="RuleBase" id="RU000535"/>
    </source>
</evidence>
<dbReference type="GO" id="GO:0044183">
    <property type="term" value="F:protein folding chaperone"/>
    <property type="evidence" value="ECO:0007669"/>
    <property type="project" value="InterPro"/>
</dbReference>